<gene>
    <name evidence="2" type="ORF">N8M53_13975</name>
</gene>
<organism evidence="2 3">
    <name type="scientific">Salinivibrio kushneri</name>
    <dbReference type="NCBI Taxonomy" id="1908198"/>
    <lineage>
        <taxon>Bacteria</taxon>
        <taxon>Pseudomonadati</taxon>
        <taxon>Pseudomonadota</taxon>
        <taxon>Gammaproteobacteria</taxon>
        <taxon>Vibrionales</taxon>
        <taxon>Vibrionaceae</taxon>
        <taxon>Salinivibrio</taxon>
    </lineage>
</organism>
<dbReference type="PANTHER" id="PTHR35841">
    <property type="entry name" value="PHOSPHONATES-BINDING PERIPLASMIC PROTEIN"/>
    <property type="match status" value="1"/>
</dbReference>
<sequence>MKAILLSFLLSITLVSHAHARNITFGIVPQQSAITLANNWGPILEYVSQQSGYNLVFRTAKDIPEFEKRVLTGEYDVAYMNPYHYTVFHQKPGYQAFAKQKDKRIHGILVVKKDASISSLEALDGKRLAFPSPAAFAASVVPRAALNNQGINITPQYVSSHDSVYLNVARDFFIAGGGIERTFNNTDPEVSKQLRVLWKTPGYTPHAFAFHPDLDPQVADAIKAAFLSLNHSEKGQTLLGNISFKGIEPAQNEDWDDVRALNITLLQHLLSD</sequence>
<dbReference type="Proteomes" id="UP001164748">
    <property type="component" value="Plasmid unnamed"/>
</dbReference>
<proteinExistence type="predicted"/>
<feature type="signal peptide" evidence="1">
    <location>
        <begin position="1"/>
        <end position="20"/>
    </location>
</feature>
<evidence type="ECO:0000313" key="3">
    <source>
        <dbReference type="Proteomes" id="UP001164748"/>
    </source>
</evidence>
<dbReference type="Pfam" id="PF12974">
    <property type="entry name" value="Phosphonate-bd"/>
    <property type="match status" value="1"/>
</dbReference>
<accession>A0AA47KP38</accession>
<reference evidence="2" key="1">
    <citation type="submission" date="2022-09" db="EMBL/GenBank/DDBJ databases">
        <authorList>
            <person name="Li Z.-J."/>
        </authorList>
    </citation>
    <scope>NUCLEOTIDE SEQUENCE</scope>
    <source>
        <strain evidence="2">TGB11</strain>
        <plasmid evidence="2">unnamed</plasmid>
    </source>
</reference>
<dbReference type="PANTHER" id="PTHR35841:SF1">
    <property type="entry name" value="PHOSPHONATES-BINDING PERIPLASMIC PROTEIN"/>
    <property type="match status" value="1"/>
</dbReference>
<evidence type="ECO:0000256" key="1">
    <source>
        <dbReference type="SAM" id="SignalP"/>
    </source>
</evidence>
<dbReference type="RefSeq" id="WP_269580465.1">
    <property type="nucleotide sequence ID" value="NZ_CP114589.1"/>
</dbReference>
<keyword evidence="1" id="KW-0732">Signal</keyword>
<geneLocation type="plasmid" evidence="2 3">
    <name>unnamed</name>
</geneLocation>
<protein>
    <submittedName>
        <fullName evidence="2">Phosphate/phosphite/phosphonate ABC transporter substrate-binding protein</fullName>
    </submittedName>
</protein>
<dbReference type="AlphaFoldDB" id="A0AA47KP38"/>
<dbReference type="Gene3D" id="3.40.190.10">
    <property type="entry name" value="Periplasmic binding protein-like II"/>
    <property type="match status" value="2"/>
</dbReference>
<name>A0AA47KP38_9GAMM</name>
<keyword evidence="2" id="KW-0614">Plasmid</keyword>
<evidence type="ECO:0000313" key="2">
    <source>
        <dbReference type="EMBL" id="WBA10456.1"/>
    </source>
</evidence>
<dbReference type="CDD" id="cd01071">
    <property type="entry name" value="PBP2_PhnD_like"/>
    <property type="match status" value="1"/>
</dbReference>
<dbReference type="EMBL" id="CP114589">
    <property type="protein sequence ID" value="WBA10456.1"/>
    <property type="molecule type" value="Genomic_DNA"/>
</dbReference>
<feature type="chain" id="PRO_5041403415" evidence="1">
    <location>
        <begin position="21"/>
        <end position="272"/>
    </location>
</feature>
<dbReference type="SUPFAM" id="SSF53850">
    <property type="entry name" value="Periplasmic binding protein-like II"/>
    <property type="match status" value="1"/>
</dbReference>